<dbReference type="InterPro" id="IPR052731">
    <property type="entry name" value="B_subtilis_Trans_State_Reg"/>
</dbReference>
<dbReference type="SUPFAM" id="SSF89447">
    <property type="entry name" value="AbrB/MazE/MraZ-like"/>
    <property type="match status" value="1"/>
</dbReference>
<protein>
    <submittedName>
        <fullName evidence="3">AbrB family transcriptional regulator</fullName>
    </submittedName>
</protein>
<evidence type="ECO:0000313" key="4">
    <source>
        <dbReference type="Proteomes" id="UP000195991"/>
    </source>
</evidence>
<dbReference type="InterPro" id="IPR037914">
    <property type="entry name" value="SpoVT-AbrB_sf"/>
</dbReference>
<dbReference type="GO" id="GO:0003677">
    <property type="term" value="F:DNA binding"/>
    <property type="evidence" value="ECO:0007669"/>
    <property type="project" value="UniProtKB-UniRule"/>
</dbReference>
<dbReference type="EMBL" id="FMBI01000039">
    <property type="protein sequence ID" value="SCC60825.1"/>
    <property type="molecule type" value="Genomic_DNA"/>
</dbReference>
<dbReference type="Pfam" id="PF18277">
    <property type="entry name" value="AbrB_C"/>
    <property type="match status" value="1"/>
</dbReference>
<gene>
    <name evidence="3" type="ORF">BTT61001_04941</name>
</gene>
<accession>A0A1C4FZ02</accession>
<dbReference type="InterPro" id="IPR007159">
    <property type="entry name" value="SpoVT-AbrB_dom"/>
</dbReference>
<organism evidence="3 4">
    <name type="scientific">Bacillus thuringiensis</name>
    <dbReference type="NCBI Taxonomy" id="1428"/>
    <lineage>
        <taxon>Bacteria</taxon>
        <taxon>Bacillati</taxon>
        <taxon>Bacillota</taxon>
        <taxon>Bacilli</taxon>
        <taxon>Bacillales</taxon>
        <taxon>Bacillaceae</taxon>
        <taxon>Bacillus</taxon>
        <taxon>Bacillus cereus group</taxon>
    </lineage>
</organism>
<dbReference type="PANTHER" id="PTHR36432:SF4">
    <property type="entry name" value="TRANSITION STATE REGULATOR ABH-RELATED"/>
    <property type="match status" value="1"/>
</dbReference>
<reference evidence="3 4" key="1">
    <citation type="submission" date="2016-08" db="EMBL/GenBank/DDBJ databases">
        <authorList>
            <person name="Seilhamer J.J."/>
        </authorList>
    </citation>
    <scope>NUCLEOTIDE SEQUENCE [LARGE SCALE GENOMIC DNA]</scope>
    <source>
        <strain evidence="3 4">IEBC_T61001</strain>
    </source>
</reference>
<dbReference type="PROSITE" id="PS51740">
    <property type="entry name" value="SPOVT_ABRB"/>
    <property type="match status" value="1"/>
</dbReference>
<evidence type="ECO:0000259" key="2">
    <source>
        <dbReference type="PROSITE" id="PS51740"/>
    </source>
</evidence>
<dbReference type="Pfam" id="PF04014">
    <property type="entry name" value="MazE_antitoxin"/>
    <property type="match status" value="1"/>
</dbReference>
<proteinExistence type="predicted"/>
<dbReference type="PANTHER" id="PTHR36432">
    <property type="match status" value="1"/>
</dbReference>
<feature type="domain" description="SpoVT-AbrB" evidence="2">
    <location>
        <begin position="5"/>
        <end position="50"/>
    </location>
</feature>
<dbReference type="InterPro" id="IPR040678">
    <property type="entry name" value="AbrB_C"/>
</dbReference>
<evidence type="ECO:0000256" key="1">
    <source>
        <dbReference type="PROSITE-ProRule" id="PRU01076"/>
    </source>
</evidence>
<evidence type="ECO:0000313" key="3">
    <source>
        <dbReference type="EMBL" id="SCC60825.1"/>
    </source>
</evidence>
<keyword evidence="1" id="KW-0238">DNA-binding</keyword>
<dbReference type="AlphaFoldDB" id="A0A1C4FZ02"/>
<dbReference type="Gene3D" id="2.10.260.10">
    <property type="match status" value="1"/>
</dbReference>
<dbReference type="Proteomes" id="UP000195991">
    <property type="component" value="Unassembled WGS sequence"/>
</dbReference>
<dbReference type="SMART" id="SM00966">
    <property type="entry name" value="SpoVT_AbrB"/>
    <property type="match status" value="1"/>
</dbReference>
<dbReference type="RefSeq" id="WP_087985224.1">
    <property type="nucleotide sequence ID" value="NZ_FMBI01000039.1"/>
</dbReference>
<name>A0A1C4FZ02_BACTU</name>
<dbReference type="NCBIfam" id="TIGR01439">
    <property type="entry name" value="lp_hng_hel_AbrB"/>
    <property type="match status" value="1"/>
</dbReference>
<sequence length="92" mass="10080">MKNTGVARKVDELGRVVIPVELRRTLGIAEGTALDFHVDGENVVLRKQEKSCFVTGEVSDSNIELLGGRMFLSKEGALELLNSLEKSVKEHA</sequence>